<evidence type="ECO:0000313" key="3">
    <source>
        <dbReference type="Proteomes" id="UP000054558"/>
    </source>
</evidence>
<dbReference type="Proteomes" id="UP000054558">
    <property type="component" value="Unassembled WGS sequence"/>
</dbReference>
<name>A0A1Y1I2J4_KLENI</name>
<feature type="region of interest" description="Disordered" evidence="1">
    <location>
        <begin position="261"/>
        <end position="288"/>
    </location>
</feature>
<feature type="compositionally biased region" description="Gly residues" evidence="1">
    <location>
        <begin position="452"/>
        <end position="472"/>
    </location>
</feature>
<sequence length="608" mass="65299">MDTLFEQLEMAMKDSGMGSEVDPGAQSGLTVQMEDRCLDGLPSSQHDPRGPIPVVKKKPNRGVRTAAKSIYQGFLKAHVCKLAGEKLGPADLDKGLKALQKHIGQASARCGSGPCRQLRGRWSWPEDADMKNPHNRSKPFIKAFEKNYRMPTEMTENNLIDSFLEQLQADCDCSELSAPDFGVLLSRPGTDAGATGTRGTFNGTAQQEPQNSHLRSLAEVLFSDNTSGELSQGDQEEEAGQENLLGRFPNAPLLIGEVNSTQVRRSRTRGVPRENTAGGAAQDTPNPAGQMVEAPRACAVSGFRSTAEWSRAHLQGDALDSNLKRIVEILVKEAAPRERLRIQSLFIQLSGIAGPDSKRDFAGHILHHTDRKWNPEEQRIEHGAAPSRRLLGVDDADLDSVISWSLVHCRGNRDALHVLEHQLQRPVGPAQCILYSVGCGVIDALRGPLGNIGGSPGGGPGGGGGTDSGGNGELPPGGDRPESRSNKRRRDSREQAGNGANGTARQGQSNWELGVDDKGIPRSDSLLHTAHEPLPVKVEGDVPGVLQPETSREERGVAEDNFSSNGLGWCKGTEGGSQLPFEPGMGEDPKAALVFTRDGKLQQISTLL</sequence>
<evidence type="ECO:0000256" key="1">
    <source>
        <dbReference type="SAM" id="MobiDB-lite"/>
    </source>
</evidence>
<organism evidence="2 3">
    <name type="scientific">Klebsormidium nitens</name>
    <name type="common">Green alga</name>
    <name type="synonym">Ulothrix nitens</name>
    <dbReference type="NCBI Taxonomy" id="105231"/>
    <lineage>
        <taxon>Eukaryota</taxon>
        <taxon>Viridiplantae</taxon>
        <taxon>Streptophyta</taxon>
        <taxon>Klebsormidiophyceae</taxon>
        <taxon>Klebsormidiales</taxon>
        <taxon>Klebsormidiaceae</taxon>
        <taxon>Klebsormidium</taxon>
    </lineage>
</organism>
<feature type="region of interest" description="Disordered" evidence="1">
    <location>
        <begin position="452"/>
        <end position="525"/>
    </location>
</feature>
<accession>A0A1Y1I2J4</accession>
<feature type="region of interest" description="Disordered" evidence="1">
    <location>
        <begin position="549"/>
        <end position="585"/>
    </location>
</feature>
<protein>
    <submittedName>
        <fullName evidence="2">Uncharacterized protein</fullName>
    </submittedName>
</protein>
<feature type="compositionally biased region" description="Polar residues" evidence="1">
    <location>
        <begin position="501"/>
        <end position="511"/>
    </location>
</feature>
<gene>
    <name evidence="2" type="ORF">KFL_002200190</name>
</gene>
<dbReference type="AlphaFoldDB" id="A0A1Y1I2J4"/>
<reference evidence="2 3" key="1">
    <citation type="journal article" date="2014" name="Nat. Commun.">
        <title>Klebsormidium flaccidum genome reveals primary factors for plant terrestrial adaptation.</title>
        <authorList>
            <person name="Hori K."/>
            <person name="Maruyama F."/>
            <person name="Fujisawa T."/>
            <person name="Togashi T."/>
            <person name="Yamamoto N."/>
            <person name="Seo M."/>
            <person name="Sato S."/>
            <person name="Yamada T."/>
            <person name="Mori H."/>
            <person name="Tajima N."/>
            <person name="Moriyama T."/>
            <person name="Ikeuchi M."/>
            <person name="Watanabe M."/>
            <person name="Wada H."/>
            <person name="Kobayashi K."/>
            <person name="Saito M."/>
            <person name="Masuda T."/>
            <person name="Sasaki-Sekimoto Y."/>
            <person name="Mashiguchi K."/>
            <person name="Awai K."/>
            <person name="Shimojima M."/>
            <person name="Masuda S."/>
            <person name="Iwai M."/>
            <person name="Nobusawa T."/>
            <person name="Narise T."/>
            <person name="Kondo S."/>
            <person name="Saito H."/>
            <person name="Sato R."/>
            <person name="Murakawa M."/>
            <person name="Ihara Y."/>
            <person name="Oshima-Yamada Y."/>
            <person name="Ohtaka K."/>
            <person name="Satoh M."/>
            <person name="Sonobe K."/>
            <person name="Ishii M."/>
            <person name="Ohtani R."/>
            <person name="Kanamori-Sato M."/>
            <person name="Honoki R."/>
            <person name="Miyazaki D."/>
            <person name="Mochizuki H."/>
            <person name="Umetsu J."/>
            <person name="Higashi K."/>
            <person name="Shibata D."/>
            <person name="Kamiya Y."/>
            <person name="Sato N."/>
            <person name="Nakamura Y."/>
            <person name="Tabata S."/>
            <person name="Ida S."/>
            <person name="Kurokawa K."/>
            <person name="Ohta H."/>
        </authorList>
    </citation>
    <scope>NUCLEOTIDE SEQUENCE [LARGE SCALE GENOMIC DNA]</scope>
    <source>
        <strain evidence="2 3">NIES-2285</strain>
    </source>
</reference>
<dbReference type="EMBL" id="DF237169">
    <property type="protein sequence ID" value="GAQ85134.1"/>
    <property type="molecule type" value="Genomic_DNA"/>
</dbReference>
<evidence type="ECO:0000313" key="2">
    <source>
        <dbReference type="EMBL" id="GAQ85134.1"/>
    </source>
</evidence>
<proteinExistence type="predicted"/>
<keyword evidence="3" id="KW-1185">Reference proteome</keyword>